<protein>
    <submittedName>
        <fullName evidence="1">Uncharacterized protein</fullName>
    </submittedName>
</protein>
<accession>A0A418V8P0</accession>
<comment type="caution">
    <text evidence="1">The sequence shown here is derived from an EMBL/GenBank/DDBJ whole genome shotgun (WGS) entry which is preliminary data.</text>
</comment>
<dbReference type="Proteomes" id="UP000286287">
    <property type="component" value="Unassembled WGS sequence"/>
</dbReference>
<sequence>MALKVTVLAWVTLVFKLFKVTVGFTLSAVDSGLVGGLPHAARAAVSSAVKGSSAFFITLLP</sequence>
<keyword evidence="2" id="KW-1185">Reference proteome</keyword>
<proteinExistence type="predicted"/>
<dbReference type="EMBL" id="QYUJ01000014">
    <property type="protein sequence ID" value="RJF72461.1"/>
    <property type="molecule type" value="Genomic_DNA"/>
</dbReference>
<evidence type="ECO:0000313" key="1">
    <source>
        <dbReference type="EMBL" id="RJF72461.1"/>
    </source>
</evidence>
<evidence type="ECO:0000313" key="2">
    <source>
        <dbReference type="Proteomes" id="UP000286287"/>
    </source>
</evidence>
<reference evidence="1 2" key="1">
    <citation type="submission" date="2018-09" db="EMBL/GenBank/DDBJ databases">
        <authorList>
            <person name="Zhu H."/>
        </authorList>
    </citation>
    <scope>NUCLEOTIDE SEQUENCE [LARGE SCALE GENOMIC DNA]</scope>
    <source>
        <strain evidence="1 2">K2S05-167</strain>
    </source>
</reference>
<name>A0A418V8P0_9DEIO</name>
<gene>
    <name evidence="1" type="ORF">D3875_13790</name>
</gene>
<organism evidence="1 2">
    <name type="scientific">Deinococcus cavernae</name>
    <dbReference type="NCBI Taxonomy" id="2320857"/>
    <lineage>
        <taxon>Bacteria</taxon>
        <taxon>Thermotogati</taxon>
        <taxon>Deinococcota</taxon>
        <taxon>Deinococci</taxon>
        <taxon>Deinococcales</taxon>
        <taxon>Deinococcaceae</taxon>
        <taxon>Deinococcus</taxon>
    </lineage>
</organism>
<dbReference type="AlphaFoldDB" id="A0A418V8P0"/>